<evidence type="ECO:0000313" key="2">
    <source>
        <dbReference type="Proteomes" id="UP001243989"/>
    </source>
</evidence>
<comment type="caution">
    <text evidence="1">The sequence shown here is derived from an EMBL/GenBank/DDBJ whole genome shotgun (WGS) entry which is preliminary data.</text>
</comment>
<name>A0AAJ0EAM5_9PEZI</name>
<dbReference type="Proteomes" id="UP001243989">
    <property type="component" value="Unassembled WGS sequence"/>
</dbReference>
<protein>
    <submittedName>
        <fullName evidence="1">Uncharacterized protein</fullName>
    </submittedName>
</protein>
<dbReference type="AlphaFoldDB" id="A0AAJ0EAM5"/>
<accession>A0AAJ0EAM5</accession>
<dbReference type="RefSeq" id="XP_060438827.1">
    <property type="nucleotide sequence ID" value="XM_060595657.1"/>
</dbReference>
<evidence type="ECO:0000313" key="1">
    <source>
        <dbReference type="EMBL" id="KAK1622832.1"/>
    </source>
</evidence>
<keyword evidence="2" id="KW-1185">Reference proteome</keyword>
<gene>
    <name evidence="1" type="ORF">BDP81DRAFT_506163</name>
</gene>
<organism evidence="1 2">
    <name type="scientific">Colletotrichum phormii</name>
    <dbReference type="NCBI Taxonomy" id="359342"/>
    <lineage>
        <taxon>Eukaryota</taxon>
        <taxon>Fungi</taxon>
        <taxon>Dikarya</taxon>
        <taxon>Ascomycota</taxon>
        <taxon>Pezizomycotina</taxon>
        <taxon>Sordariomycetes</taxon>
        <taxon>Hypocreomycetidae</taxon>
        <taxon>Glomerellales</taxon>
        <taxon>Glomerellaceae</taxon>
        <taxon>Colletotrichum</taxon>
        <taxon>Colletotrichum acutatum species complex</taxon>
    </lineage>
</organism>
<proteinExistence type="predicted"/>
<dbReference type="EMBL" id="JAHMHQ010000032">
    <property type="protein sequence ID" value="KAK1622832.1"/>
    <property type="molecule type" value="Genomic_DNA"/>
</dbReference>
<reference evidence="1" key="1">
    <citation type="submission" date="2021-06" db="EMBL/GenBank/DDBJ databases">
        <title>Comparative genomics, transcriptomics and evolutionary studies reveal genomic signatures of adaptation to plant cell wall in hemibiotrophic fungi.</title>
        <authorList>
            <consortium name="DOE Joint Genome Institute"/>
            <person name="Baroncelli R."/>
            <person name="Diaz J.F."/>
            <person name="Benocci T."/>
            <person name="Peng M."/>
            <person name="Battaglia E."/>
            <person name="Haridas S."/>
            <person name="Andreopoulos W."/>
            <person name="Labutti K."/>
            <person name="Pangilinan J."/>
            <person name="Floch G.L."/>
            <person name="Makela M.R."/>
            <person name="Henrissat B."/>
            <person name="Grigoriev I.V."/>
            <person name="Crouch J.A."/>
            <person name="De Vries R.P."/>
            <person name="Sukno S.A."/>
            <person name="Thon M.R."/>
        </authorList>
    </citation>
    <scope>NUCLEOTIDE SEQUENCE</scope>
    <source>
        <strain evidence="1">CBS 102054</strain>
    </source>
</reference>
<sequence length="184" mass="19296">MAGAFANFGPSQYSELYPAITKPNAGGQLCSSAKPLLHITLGLLDALSTSCLLHCVGSINDTEAESPCDAHGWAMDFLEFGCIQQQASKGGKSSAQAVPSPLPFFPLPGEMPTDRRKFNHLRFNSTGFIKVEDEGVSEGGFGSAKQALKAAEPAIVPERFQSAKIVKDAQSIATNYSCAAAGGI</sequence>
<dbReference type="GeneID" id="85480519"/>